<protein>
    <submittedName>
        <fullName evidence="2">DUF2790 domain-containing protein</fullName>
    </submittedName>
</protein>
<proteinExistence type="predicted"/>
<dbReference type="Gene3D" id="2.30.140.50">
    <property type="entry name" value="Protein of unknown function DUF2790"/>
    <property type="match status" value="1"/>
</dbReference>
<keyword evidence="1" id="KW-0732">Signal</keyword>
<gene>
    <name evidence="2" type="ORF">ENP23_10245</name>
</gene>
<dbReference type="Pfam" id="PF10976">
    <property type="entry name" value="DUF2790"/>
    <property type="match status" value="1"/>
</dbReference>
<reference evidence="2" key="1">
    <citation type="journal article" date="2020" name="mSystems">
        <title>Genome- and Community-Level Interaction Insights into Carbon Utilization and Element Cycling Functions of Hydrothermarchaeota in Hydrothermal Sediment.</title>
        <authorList>
            <person name="Zhou Z."/>
            <person name="Liu Y."/>
            <person name="Xu W."/>
            <person name="Pan J."/>
            <person name="Luo Z.H."/>
            <person name="Li M."/>
        </authorList>
    </citation>
    <scope>NUCLEOTIDE SEQUENCE [LARGE SCALE GENOMIC DNA]</scope>
    <source>
        <strain evidence="2">SpSt-200</strain>
    </source>
</reference>
<evidence type="ECO:0000256" key="1">
    <source>
        <dbReference type="SAM" id="SignalP"/>
    </source>
</evidence>
<name>A0A7C2AWP6_9PSED</name>
<dbReference type="AlphaFoldDB" id="A0A7C2AWP6"/>
<organism evidence="2">
    <name type="scientific">Pseudomonas graminis</name>
    <dbReference type="NCBI Taxonomy" id="158627"/>
    <lineage>
        <taxon>Bacteria</taxon>
        <taxon>Pseudomonadati</taxon>
        <taxon>Pseudomonadota</taxon>
        <taxon>Gammaproteobacteria</taxon>
        <taxon>Pseudomonadales</taxon>
        <taxon>Pseudomonadaceae</taxon>
        <taxon>Pseudomonas</taxon>
    </lineage>
</organism>
<sequence>MNFWRLTMKVLTFAALSLVSVFAAAGERPVTQQQPLTQVEQYNRHKGIDVAKVISIKNAQDPQKVDGPVQSTMVYVDHAGVTHSLDYTIMGYGRQNG</sequence>
<comment type="caution">
    <text evidence="2">The sequence shown here is derived from an EMBL/GenBank/DDBJ whole genome shotgun (WGS) entry which is preliminary data.</text>
</comment>
<feature type="chain" id="PRO_5027899320" evidence="1">
    <location>
        <begin position="26"/>
        <end position="97"/>
    </location>
</feature>
<feature type="signal peptide" evidence="1">
    <location>
        <begin position="1"/>
        <end position="25"/>
    </location>
</feature>
<dbReference type="InterPro" id="IPR021245">
    <property type="entry name" value="DUF2790"/>
</dbReference>
<evidence type="ECO:0000313" key="2">
    <source>
        <dbReference type="EMBL" id="HEF26148.1"/>
    </source>
</evidence>
<accession>A0A7C2AWP6</accession>
<dbReference type="EMBL" id="DSIN01000019">
    <property type="protein sequence ID" value="HEF26148.1"/>
    <property type="molecule type" value="Genomic_DNA"/>
</dbReference>